<dbReference type="SUPFAM" id="SSF52507">
    <property type="entry name" value="Homo-oligomeric flavin-containing Cys decarboxylases, HFCD"/>
    <property type="match status" value="1"/>
</dbReference>
<accession>A0A1M7T6X2</accession>
<comment type="similarity">
    <text evidence="3 4">In the N-terminal section; belongs to the HFCD (homo-oligomeric flavin containing Cys decarboxylase) superfamily.</text>
</comment>
<dbReference type="GO" id="GO:0015937">
    <property type="term" value="P:coenzyme A biosynthetic process"/>
    <property type="evidence" value="ECO:0007669"/>
    <property type="project" value="UniProtKB-UniRule"/>
</dbReference>
<dbReference type="EC" id="6.3.2.5" evidence="3"/>
<evidence type="ECO:0000256" key="3">
    <source>
        <dbReference type="HAMAP-Rule" id="MF_02225"/>
    </source>
</evidence>
<evidence type="ECO:0000256" key="1">
    <source>
        <dbReference type="ARBA" id="ARBA00022793"/>
    </source>
</evidence>
<evidence type="ECO:0000256" key="2">
    <source>
        <dbReference type="ARBA" id="ARBA00023239"/>
    </source>
</evidence>
<dbReference type="PANTHER" id="PTHR14359">
    <property type="entry name" value="HOMO-OLIGOMERIC FLAVIN CONTAINING CYS DECARBOXYLASE FAMILY"/>
    <property type="match status" value="1"/>
</dbReference>
<comment type="similarity">
    <text evidence="3 4">In the C-terminal section; belongs to the PPC synthetase family.</text>
</comment>
<feature type="binding site" evidence="3">
    <location>
        <begin position="300"/>
        <end position="303"/>
    </location>
    <ligand>
        <name>CTP</name>
        <dbReference type="ChEBI" id="CHEBI:37563"/>
    </ligand>
</feature>
<evidence type="ECO:0000259" key="5">
    <source>
        <dbReference type="Pfam" id="PF02441"/>
    </source>
</evidence>
<feature type="binding site" evidence="3">
    <location>
        <position position="274"/>
    </location>
    <ligand>
        <name>CTP</name>
        <dbReference type="ChEBI" id="CHEBI:37563"/>
    </ligand>
</feature>
<comment type="catalytic activity">
    <reaction evidence="3 4">
        <text>(R)-4'-phosphopantothenate + L-cysteine + CTP = N-[(R)-4-phosphopantothenoyl]-L-cysteine + CMP + diphosphate + H(+)</text>
        <dbReference type="Rhea" id="RHEA:19397"/>
        <dbReference type="ChEBI" id="CHEBI:10986"/>
        <dbReference type="ChEBI" id="CHEBI:15378"/>
        <dbReference type="ChEBI" id="CHEBI:33019"/>
        <dbReference type="ChEBI" id="CHEBI:35235"/>
        <dbReference type="ChEBI" id="CHEBI:37563"/>
        <dbReference type="ChEBI" id="CHEBI:59458"/>
        <dbReference type="ChEBI" id="CHEBI:60377"/>
        <dbReference type="EC" id="6.3.2.5"/>
    </reaction>
</comment>
<evidence type="ECO:0000256" key="4">
    <source>
        <dbReference type="RuleBase" id="RU364078"/>
    </source>
</evidence>
<keyword evidence="3 4" id="KW-0436">Ligase</keyword>
<dbReference type="Pfam" id="PF02441">
    <property type="entry name" value="Flavoprotein"/>
    <property type="match status" value="1"/>
</dbReference>
<dbReference type="InterPro" id="IPR007085">
    <property type="entry name" value="DNA/pantothenate-metab_flavo_C"/>
</dbReference>
<evidence type="ECO:0000313" key="7">
    <source>
        <dbReference type="EMBL" id="SHN66470.1"/>
    </source>
</evidence>
<keyword evidence="3" id="KW-0511">Multifunctional enzyme</keyword>
<dbReference type="GO" id="GO:0010181">
    <property type="term" value="F:FMN binding"/>
    <property type="evidence" value="ECO:0007669"/>
    <property type="project" value="UniProtKB-UniRule"/>
</dbReference>
<keyword evidence="3" id="KW-0479">Metal-binding</keyword>
<keyword evidence="3 4" id="KW-0288">FMN</keyword>
<comment type="function">
    <text evidence="4">Catalyzes two steps in the biosynthesis of coenzyme A. In the first step cysteine is conjugated to 4'-phosphopantothenate to form 4-phosphopantothenoylcysteine, in the latter compound is decarboxylated to form 4'-phosphopantotheine.</text>
</comment>
<name>A0A1M7T6X2_FERGO</name>
<evidence type="ECO:0000313" key="8">
    <source>
        <dbReference type="Proteomes" id="UP000184207"/>
    </source>
</evidence>
<dbReference type="InterPro" id="IPR035929">
    <property type="entry name" value="CoaB-like_sf"/>
</dbReference>
<feature type="region of interest" description="Phosphopantothenate--cysteine ligase" evidence="3">
    <location>
        <begin position="185"/>
        <end position="390"/>
    </location>
</feature>
<dbReference type="OrthoDB" id="9802554at2"/>
<comment type="pathway">
    <text evidence="3 4">Cofactor biosynthesis; coenzyme A biosynthesis; CoA from (R)-pantothenate: step 3/5.</text>
</comment>
<dbReference type="InterPro" id="IPR005252">
    <property type="entry name" value="CoaBC"/>
</dbReference>
<dbReference type="AlphaFoldDB" id="A0A1M7T6X2"/>
<comment type="caution">
    <text evidence="3">Lacks conserved residue(s) required for the propagation of feature annotation.</text>
</comment>
<dbReference type="Proteomes" id="UP000184207">
    <property type="component" value="Unassembled WGS sequence"/>
</dbReference>
<keyword evidence="8" id="KW-1185">Reference proteome</keyword>
<comment type="function">
    <text evidence="3">Catalyzes two sequential steps in the biosynthesis of coenzyme A. In the first step cysteine is conjugated to 4'-phosphopantothenate to form 4-phosphopantothenoylcysteine. In the second step the latter compound is decarboxylated to form 4'-phosphopantotheine.</text>
</comment>
<evidence type="ECO:0000259" key="6">
    <source>
        <dbReference type="Pfam" id="PF04127"/>
    </source>
</evidence>
<dbReference type="Gene3D" id="3.40.50.10300">
    <property type="entry name" value="CoaB-like"/>
    <property type="match status" value="1"/>
</dbReference>
<keyword evidence="1 3" id="KW-0210">Decarboxylase</keyword>
<dbReference type="RefSeq" id="WP_072760314.1">
    <property type="nucleotide sequence ID" value="NZ_FRDJ01000010.1"/>
</dbReference>
<feature type="binding site" evidence="3">
    <location>
        <position position="284"/>
    </location>
    <ligand>
        <name>CTP</name>
        <dbReference type="ChEBI" id="CHEBI:37563"/>
    </ligand>
</feature>
<proteinExistence type="inferred from homology"/>
<feature type="binding site" evidence="3">
    <location>
        <position position="337"/>
    </location>
    <ligand>
        <name>CTP</name>
        <dbReference type="ChEBI" id="CHEBI:37563"/>
    </ligand>
</feature>
<feature type="binding site" evidence="3">
    <location>
        <position position="319"/>
    </location>
    <ligand>
        <name>CTP</name>
        <dbReference type="ChEBI" id="CHEBI:37563"/>
    </ligand>
</feature>
<dbReference type="STRING" id="1121883.SAMN02745226_01629"/>
<feature type="region of interest" description="Phosphopantothenoylcysteine decarboxylase" evidence="3">
    <location>
        <begin position="1"/>
        <end position="184"/>
    </location>
</feature>
<dbReference type="GO" id="GO:0004633">
    <property type="term" value="F:phosphopantothenoylcysteine decarboxylase activity"/>
    <property type="evidence" value="ECO:0007669"/>
    <property type="project" value="UniProtKB-UniRule"/>
</dbReference>
<keyword evidence="2 3" id="KW-0456">Lyase</keyword>
<dbReference type="InterPro" id="IPR003382">
    <property type="entry name" value="Flavoprotein"/>
</dbReference>
<feature type="domain" description="DNA/pantothenate metabolism flavoprotein C-terminal" evidence="6">
    <location>
        <begin position="180"/>
        <end position="386"/>
    </location>
</feature>
<dbReference type="EC" id="4.1.1.36" evidence="3"/>
<gene>
    <name evidence="3" type="primary">coaBC</name>
    <name evidence="7" type="ORF">SAMN02745226_01629</name>
</gene>
<dbReference type="SUPFAM" id="SSF102645">
    <property type="entry name" value="CoaB-like"/>
    <property type="match status" value="1"/>
</dbReference>
<dbReference type="Pfam" id="PF04127">
    <property type="entry name" value="DFP"/>
    <property type="match status" value="1"/>
</dbReference>
<dbReference type="HAMAP" id="MF_02225">
    <property type="entry name" value="CoaBC"/>
    <property type="match status" value="1"/>
</dbReference>
<dbReference type="GO" id="GO:0071513">
    <property type="term" value="C:phosphopantothenoylcysteine decarboxylase complex"/>
    <property type="evidence" value="ECO:0007669"/>
    <property type="project" value="TreeGrafter"/>
</dbReference>
<dbReference type="NCBIfam" id="TIGR00521">
    <property type="entry name" value="coaBC_dfp"/>
    <property type="match status" value="1"/>
</dbReference>
<reference evidence="8" key="1">
    <citation type="submission" date="2016-12" db="EMBL/GenBank/DDBJ databases">
        <authorList>
            <person name="Varghese N."/>
            <person name="Submissions S."/>
        </authorList>
    </citation>
    <scope>NUCLEOTIDE SEQUENCE [LARGE SCALE GENOMIC DNA]</scope>
    <source>
        <strain evidence="8">DSM 13020</strain>
    </source>
</reference>
<dbReference type="GO" id="GO:0046872">
    <property type="term" value="F:metal ion binding"/>
    <property type="evidence" value="ECO:0007669"/>
    <property type="project" value="UniProtKB-KW"/>
</dbReference>
<dbReference type="Gene3D" id="3.40.50.1950">
    <property type="entry name" value="Flavin prenyltransferase-like"/>
    <property type="match status" value="1"/>
</dbReference>
<comment type="pathway">
    <text evidence="3 4">Cofactor biosynthesis; coenzyme A biosynthesis; CoA from (R)-pantothenate: step 2/5.</text>
</comment>
<keyword evidence="3" id="KW-0460">Magnesium</keyword>
<sequence>MNVLLGVSSGIAIYKAVDLASKIRKQGWNLQVIMTENAAKLINPVVFSSVGNCKVYTDTYEIESGWIIHTEVSKWADVFIIAPATANTIAKIANGFADNLLTTTALAFNKENKVIVPTMNTRMYENPATLENLEKVKKLGWKVLEPEVGHLACGEVGKGRYPENEKIIEFIHILAEEKPLAGKKVLVTAGPTRESIDPVRYISNHSSGKMGYAIANVAKRLGADVCLITGPTCMEYPYFVDEIVKVESAREMFENVLEKYDDYDILIMCAAVADYAPAESAKEKIKKSSDKLVIELSKTPDILEYVGHHKRSAQIVVGFAAETQNIIENGYEKLVKKNADVIVANDARKVMGSDKTEVYIIFKGKAVVNLEGTKEEVAKELLKRVCTDTH</sequence>
<keyword evidence="3 4" id="KW-0285">Flavoprotein</keyword>
<comment type="catalytic activity">
    <reaction evidence="3 4">
        <text>N-[(R)-4-phosphopantothenoyl]-L-cysteine + H(+) = (R)-4'-phosphopantetheine + CO2</text>
        <dbReference type="Rhea" id="RHEA:16793"/>
        <dbReference type="ChEBI" id="CHEBI:15378"/>
        <dbReference type="ChEBI" id="CHEBI:16526"/>
        <dbReference type="ChEBI" id="CHEBI:59458"/>
        <dbReference type="ChEBI" id="CHEBI:61723"/>
        <dbReference type="EC" id="4.1.1.36"/>
    </reaction>
</comment>
<feature type="active site" description="Proton donor" evidence="3">
    <location>
        <position position="153"/>
    </location>
</feature>
<feature type="binding site" evidence="3">
    <location>
        <position position="333"/>
    </location>
    <ligand>
        <name>CTP</name>
        <dbReference type="ChEBI" id="CHEBI:37563"/>
    </ligand>
</feature>
<dbReference type="GO" id="GO:0015941">
    <property type="term" value="P:pantothenate catabolic process"/>
    <property type="evidence" value="ECO:0007669"/>
    <property type="project" value="InterPro"/>
</dbReference>
<comment type="cofactor">
    <cofactor evidence="3">
        <name>FMN</name>
        <dbReference type="ChEBI" id="CHEBI:58210"/>
    </cofactor>
    <text evidence="3">Binds 1 FMN per subunit.</text>
</comment>
<dbReference type="EMBL" id="FRDJ01000010">
    <property type="protein sequence ID" value="SHN66470.1"/>
    <property type="molecule type" value="Genomic_DNA"/>
</dbReference>
<feature type="domain" description="Flavoprotein" evidence="5">
    <location>
        <begin position="1"/>
        <end position="171"/>
    </location>
</feature>
<dbReference type="GO" id="GO:0004632">
    <property type="term" value="F:phosphopantothenate--cysteine ligase activity"/>
    <property type="evidence" value="ECO:0007669"/>
    <property type="project" value="UniProtKB-UniRule"/>
</dbReference>
<comment type="cofactor">
    <cofactor evidence="3">
        <name>Mg(2+)</name>
        <dbReference type="ChEBI" id="CHEBI:18420"/>
    </cofactor>
</comment>
<dbReference type="UniPathway" id="UPA00241">
    <property type="reaction ID" value="UER00353"/>
</dbReference>
<dbReference type="PANTHER" id="PTHR14359:SF6">
    <property type="entry name" value="PHOSPHOPANTOTHENOYLCYSTEINE DECARBOXYLASE"/>
    <property type="match status" value="1"/>
</dbReference>
<dbReference type="InterPro" id="IPR036551">
    <property type="entry name" value="Flavin_trans-like"/>
</dbReference>
<organism evidence="7 8">
    <name type="scientific">Fervidobacterium gondwanense DSM 13020</name>
    <dbReference type="NCBI Taxonomy" id="1121883"/>
    <lineage>
        <taxon>Bacteria</taxon>
        <taxon>Thermotogati</taxon>
        <taxon>Thermotogota</taxon>
        <taxon>Thermotogae</taxon>
        <taxon>Thermotogales</taxon>
        <taxon>Fervidobacteriaceae</taxon>
        <taxon>Fervidobacterium</taxon>
    </lineage>
</organism>
<protein>
    <recommendedName>
        <fullName evidence="3">Coenzyme A biosynthesis bifunctional protein CoaBC</fullName>
    </recommendedName>
    <alternativeName>
        <fullName evidence="3">DNA/pantothenate metabolism flavoprotein</fullName>
    </alternativeName>
    <alternativeName>
        <fullName evidence="3">Phosphopantothenoylcysteine synthetase/decarboxylase</fullName>
        <shortName evidence="3">PPCS-PPCDC</shortName>
    </alternativeName>
    <domain>
        <recommendedName>
            <fullName evidence="3">Phosphopantothenoylcysteine decarboxylase</fullName>
            <shortName evidence="3">PPC decarboxylase</shortName>
            <shortName evidence="3">PPC-DC</shortName>
            <ecNumber evidence="3">4.1.1.36</ecNumber>
        </recommendedName>
        <alternativeName>
            <fullName evidence="3">CoaC</fullName>
        </alternativeName>
    </domain>
    <domain>
        <recommendedName>
            <fullName evidence="3">Phosphopantothenate--cysteine ligase</fullName>
            <ecNumber evidence="3">6.3.2.5</ecNumber>
        </recommendedName>
        <alternativeName>
            <fullName evidence="3">CoaB</fullName>
        </alternativeName>
        <alternativeName>
            <fullName evidence="3">Phosphopantothenoylcysteine synthetase</fullName>
            <shortName evidence="3">PPC synthetase</shortName>
            <shortName evidence="3">PPC-S</shortName>
        </alternativeName>
    </domain>
</protein>